<dbReference type="RefSeq" id="WP_112175954.1">
    <property type="nucleotide sequence ID" value="NZ_QEOB01000024.1"/>
</dbReference>
<name>A0ABX5KB44_9BURK</name>
<accession>A0ABX5KB44</accession>
<dbReference type="Pfam" id="PF03625">
    <property type="entry name" value="DUF302"/>
    <property type="match status" value="1"/>
</dbReference>
<evidence type="ECO:0000313" key="3">
    <source>
        <dbReference type="Proteomes" id="UP000245712"/>
    </source>
</evidence>
<dbReference type="Gene3D" id="3.30.310.70">
    <property type="entry name" value="TT1751-like domain"/>
    <property type="match status" value="1"/>
</dbReference>
<dbReference type="PANTHER" id="PTHR38342:SF2">
    <property type="entry name" value="INNER MEMBRANE OR EXPORTED"/>
    <property type="match status" value="1"/>
</dbReference>
<evidence type="ECO:0000313" key="2">
    <source>
        <dbReference type="EMBL" id="PVX72460.1"/>
    </source>
</evidence>
<dbReference type="EMBL" id="QEOB01000024">
    <property type="protein sequence ID" value="PVX72460.1"/>
    <property type="molecule type" value="Genomic_DNA"/>
</dbReference>
<organism evidence="2 3">
    <name type="scientific">Paraburkholderia unamae</name>
    <dbReference type="NCBI Taxonomy" id="219649"/>
    <lineage>
        <taxon>Bacteria</taxon>
        <taxon>Pseudomonadati</taxon>
        <taxon>Pseudomonadota</taxon>
        <taxon>Betaproteobacteria</taxon>
        <taxon>Burkholderiales</taxon>
        <taxon>Burkholderiaceae</taxon>
        <taxon>Paraburkholderia</taxon>
    </lineage>
</organism>
<dbReference type="PANTHER" id="PTHR38342">
    <property type="entry name" value="SLR5037 PROTEIN"/>
    <property type="match status" value="1"/>
</dbReference>
<dbReference type="Proteomes" id="UP000245712">
    <property type="component" value="Unassembled WGS sequence"/>
</dbReference>
<feature type="domain" description="DUF302" evidence="1">
    <location>
        <begin position="43"/>
        <end position="103"/>
    </location>
</feature>
<evidence type="ECO:0000259" key="1">
    <source>
        <dbReference type="Pfam" id="PF03625"/>
    </source>
</evidence>
<gene>
    <name evidence="2" type="ORF">C7402_12430</name>
</gene>
<keyword evidence="3" id="KW-1185">Reference proteome</keyword>
<protein>
    <submittedName>
        <fullName evidence="2">Uncharacterized protein (DUF302 family)</fullName>
    </submittedName>
</protein>
<proteinExistence type="predicted"/>
<dbReference type="CDD" id="cd14797">
    <property type="entry name" value="DUF302"/>
    <property type="match status" value="1"/>
</dbReference>
<sequence length="134" mass="14458">MAEYGQHPSSVLALKSAHDFDTTIARLKTALATAGAAVFADVDQREAAQTAGLDLRRTRLILFGNPKAGTPVMAANPHAAVELPLRMVVWEDDQGHTRLDYRDVSQTLGPLYGIDAEVLVPLQRVVALLQTAVQ</sequence>
<dbReference type="InterPro" id="IPR035923">
    <property type="entry name" value="TT1751-like_sf"/>
</dbReference>
<dbReference type="InterPro" id="IPR005180">
    <property type="entry name" value="DUF302"/>
</dbReference>
<dbReference type="SUPFAM" id="SSF103247">
    <property type="entry name" value="TT1751-like"/>
    <property type="match status" value="1"/>
</dbReference>
<comment type="caution">
    <text evidence="2">The sequence shown here is derived from an EMBL/GenBank/DDBJ whole genome shotgun (WGS) entry which is preliminary data.</text>
</comment>
<reference evidence="2 3" key="1">
    <citation type="submission" date="2018-05" db="EMBL/GenBank/DDBJ databases">
        <title>Genomic Encyclopedia of Type Strains, Phase IV (KMG-V): Genome sequencing to study the core and pangenomes of soil and plant-associated prokaryotes.</title>
        <authorList>
            <person name="Whitman W."/>
        </authorList>
    </citation>
    <scope>NUCLEOTIDE SEQUENCE [LARGE SCALE GENOMIC DNA]</scope>
    <source>
        <strain evidence="2 3">SCZa-39</strain>
    </source>
</reference>